<dbReference type="InterPro" id="IPR004875">
    <property type="entry name" value="DDE_SF_endonuclease_dom"/>
</dbReference>
<dbReference type="AlphaFoldDB" id="A0A0F4YEJ4"/>
<reference evidence="5 6" key="1">
    <citation type="submission" date="2015-04" db="EMBL/GenBank/DDBJ databases">
        <authorList>
            <person name="Heijne W.H."/>
            <person name="Fedorova N.D."/>
            <person name="Nierman W.C."/>
            <person name="Vollebregt A.W."/>
            <person name="Zhao Z."/>
            <person name="Wu L."/>
            <person name="Kumar M."/>
            <person name="Stam H."/>
            <person name="van den Berg M.A."/>
            <person name="Pel H.J."/>
        </authorList>
    </citation>
    <scope>NUCLEOTIDE SEQUENCE [LARGE SCALE GENOMIC DNA]</scope>
    <source>
        <strain evidence="5 6">CBS 393.64</strain>
    </source>
</reference>
<evidence type="ECO:0000256" key="2">
    <source>
        <dbReference type="SAM" id="Coils"/>
    </source>
</evidence>
<dbReference type="RefSeq" id="XP_013322938.1">
    <property type="nucleotide sequence ID" value="XM_013467484.1"/>
</dbReference>
<dbReference type="GO" id="GO:0003677">
    <property type="term" value="F:DNA binding"/>
    <property type="evidence" value="ECO:0007669"/>
    <property type="project" value="TreeGrafter"/>
</dbReference>
<dbReference type="GO" id="GO:0005634">
    <property type="term" value="C:nucleus"/>
    <property type="evidence" value="ECO:0007669"/>
    <property type="project" value="TreeGrafter"/>
</dbReference>
<organism evidence="5 6">
    <name type="scientific">Rasamsonia emersonii (strain ATCC 16479 / CBS 393.64 / IMI 116815)</name>
    <dbReference type="NCBI Taxonomy" id="1408163"/>
    <lineage>
        <taxon>Eukaryota</taxon>
        <taxon>Fungi</taxon>
        <taxon>Dikarya</taxon>
        <taxon>Ascomycota</taxon>
        <taxon>Pezizomycotina</taxon>
        <taxon>Eurotiomycetes</taxon>
        <taxon>Eurotiomycetidae</taxon>
        <taxon>Eurotiales</taxon>
        <taxon>Trichocomaceae</taxon>
        <taxon>Rasamsonia</taxon>
    </lineage>
</organism>
<feature type="region of interest" description="Disordered" evidence="3">
    <location>
        <begin position="372"/>
        <end position="399"/>
    </location>
</feature>
<evidence type="ECO:0000256" key="3">
    <source>
        <dbReference type="SAM" id="MobiDB-lite"/>
    </source>
</evidence>
<dbReference type="PROSITE" id="PS50158">
    <property type="entry name" value="ZF_CCHC"/>
    <property type="match status" value="1"/>
</dbReference>
<dbReference type="STRING" id="1408163.A0A0F4YEJ4"/>
<sequence>ERSVRLLVNGLTSSKVLFNNMAFLKTISIMDETGFAMGLISTTRVVTRSETLGRPPLLQPGNREWVTAIESVNSAGWALPPCIIFKGKTHLEAWYEDDSLPRDWRIEISPNGWTTDEIGLSWLQNLFIPYTNTRTKGRYRLLVLDGHGSHVTPQFDRACAENNIIPICMPAHLSHLLQPLDVGCFAVLKRVYGRLIEDSMRLGINHIDKLDFLAAYPKARMEAFKFDNIKNGFAATGLLPFNPERVLTQLNIQLKTPTPPGSRAGSTLTNWVPETPHNIIELHHQAATIKALLKRRTQSPPSPTDAALNQLIKGCQLAMNSAVILAKENQDLRAANENLKRKRKRSTNQISHIGVLSVQEAQDLIQGQISGENQMPQGMATPAAEAASTPRRRAPPKCTNCGTIGHIRTRCSNRSNP</sequence>
<feature type="domain" description="CCHC-type" evidence="4">
    <location>
        <begin position="397"/>
        <end position="413"/>
    </location>
</feature>
<dbReference type="OrthoDB" id="4354814at2759"/>
<dbReference type="InterPro" id="IPR036397">
    <property type="entry name" value="RNaseH_sf"/>
</dbReference>
<dbReference type="Gene3D" id="3.30.420.10">
    <property type="entry name" value="Ribonuclease H-like superfamily/Ribonuclease H"/>
    <property type="match status" value="1"/>
</dbReference>
<evidence type="ECO:0000313" key="6">
    <source>
        <dbReference type="Proteomes" id="UP000053958"/>
    </source>
</evidence>
<gene>
    <name evidence="5" type="ORF">T310_10088</name>
</gene>
<proteinExistence type="predicted"/>
<keyword evidence="1" id="KW-0863">Zinc-finger</keyword>
<name>A0A0F4YEJ4_RASE3</name>
<feature type="coiled-coil region" evidence="2">
    <location>
        <begin position="322"/>
        <end position="349"/>
    </location>
</feature>
<evidence type="ECO:0000313" key="5">
    <source>
        <dbReference type="EMBL" id="KKA16326.1"/>
    </source>
</evidence>
<dbReference type="InterPro" id="IPR001878">
    <property type="entry name" value="Znf_CCHC"/>
</dbReference>
<keyword evidence="1" id="KW-0862">Zinc</keyword>
<dbReference type="PANTHER" id="PTHR19303:SF62">
    <property type="entry name" value="HTH CENPB-TYPE DOMAIN-CONTAINING PROTEIN-RELATED"/>
    <property type="match status" value="1"/>
</dbReference>
<feature type="non-terminal residue" evidence="5">
    <location>
        <position position="1"/>
    </location>
</feature>
<keyword evidence="6" id="KW-1185">Reference proteome</keyword>
<comment type="caution">
    <text evidence="5">The sequence shown here is derived from an EMBL/GenBank/DDBJ whole genome shotgun (WGS) entry which is preliminary data.</text>
</comment>
<protein>
    <submittedName>
        <fullName evidence="5">Transposase Tan1</fullName>
    </submittedName>
</protein>
<dbReference type="PANTHER" id="PTHR19303">
    <property type="entry name" value="TRANSPOSON"/>
    <property type="match status" value="1"/>
</dbReference>
<dbReference type="GO" id="GO:0008270">
    <property type="term" value="F:zinc ion binding"/>
    <property type="evidence" value="ECO:0007669"/>
    <property type="project" value="UniProtKB-KW"/>
</dbReference>
<dbReference type="EMBL" id="LASV01000790">
    <property type="protein sequence ID" value="KKA16326.1"/>
    <property type="molecule type" value="Genomic_DNA"/>
</dbReference>
<dbReference type="GeneID" id="25313151"/>
<evidence type="ECO:0000259" key="4">
    <source>
        <dbReference type="PROSITE" id="PS50158"/>
    </source>
</evidence>
<keyword evidence="2" id="KW-0175">Coiled coil</keyword>
<keyword evidence="1" id="KW-0479">Metal-binding</keyword>
<accession>A0A0F4YEJ4</accession>
<evidence type="ECO:0000256" key="1">
    <source>
        <dbReference type="PROSITE-ProRule" id="PRU00047"/>
    </source>
</evidence>
<dbReference type="Proteomes" id="UP000053958">
    <property type="component" value="Unassembled WGS sequence"/>
</dbReference>
<dbReference type="InterPro" id="IPR050863">
    <property type="entry name" value="CenT-Element_Derived"/>
</dbReference>
<dbReference type="Pfam" id="PF03184">
    <property type="entry name" value="DDE_1"/>
    <property type="match status" value="1"/>
</dbReference>